<dbReference type="PANTHER" id="PTHR11669">
    <property type="entry name" value="REPLICATION FACTOR C / DNA POLYMERASE III GAMMA-TAU SUBUNIT"/>
    <property type="match status" value="1"/>
</dbReference>
<dbReference type="GO" id="GO:0006261">
    <property type="term" value="P:DNA-templated DNA replication"/>
    <property type="evidence" value="ECO:0007669"/>
    <property type="project" value="TreeGrafter"/>
</dbReference>
<name>A0A1F6MB51_9BACT</name>
<comment type="caution">
    <text evidence="1">The sequence shown here is derived from an EMBL/GenBank/DDBJ whole genome shotgun (WGS) entry which is preliminary data.</text>
</comment>
<protein>
    <recommendedName>
        <fullName evidence="3">AAA+ ATPase domain-containing protein</fullName>
    </recommendedName>
</protein>
<dbReference type="InterPro" id="IPR027417">
    <property type="entry name" value="P-loop_NTPase"/>
</dbReference>
<dbReference type="Gene3D" id="3.40.50.300">
    <property type="entry name" value="P-loop containing nucleotide triphosphate hydrolases"/>
    <property type="match status" value="1"/>
</dbReference>
<evidence type="ECO:0000313" key="2">
    <source>
        <dbReference type="Proteomes" id="UP000176413"/>
    </source>
</evidence>
<reference evidence="1 2" key="1">
    <citation type="journal article" date="2016" name="Nat. Commun.">
        <title>Thousands of microbial genomes shed light on interconnected biogeochemical processes in an aquifer system.</title>
        <authorList>
            <person name="Anantharaman K."/>
            <person name="Brown C.T."/>
            <person name="Hug L.A."/>
            <person name="Sharon I."/>
            <person name="Castelle C.J."/>
            <person name="Probst A.J."/>
            <person name="Thomas B.C."/>
            <person name="Singh A."/>
            <person name="Wilkins M.J."/>
            <person name="Karaoz U."/>
            <person name="Brodie E.L."/>
            <person name="Williams K.H."/>
            <person name="Hubbard S.S."/>
            <person name="Banfield J.F."/>
        </authorList>
    </citation>
    <scope>NUCLEOTIDE SEQUENCE [LARGE SCALE GENOMIC DNA]</scope>
</reference>
<dbReference type="SUPFAM" id="SSF52540">
    <property type="entry name" value="P-loop containing nucleoside triphosphate hydrolases"/>
    <property type="match status" value="1"/>
</dbReference>
<organism evidence="1 2">
    <name type="scientific">Candidatus Magasanikbacteria bacterium RIFCSPHIGHO2_02_FULL_45_10</name>
    <dbReference type="NCBI Taxonomy" id="1798679"/>
    <lineage>
        <taxon>Bacteria</taxon>
        <taxon>Candidatus Magasanikiibacteriota</taxon>
    </lineage>
</organism>
<sequence>MIIGHEPILRFLDTAEREKRLAQVYCFTGPNRIGKCTLAKTMAARLLGVDFTRLDSHPDYTYVERLVDEKSGKLKKDLSIMQARALREKLQLRSWFGGYRVVVINEAETLNEESSNALLKTLEEPALNTVIFLITENEAALLPTIRSRVQIIYFSVVPDDILAPGLVEKGFSQDDVEAVLPLAAGRPGLALNFLSDETLRASYYDELDRFRSLLNSPFYAKVKIVEIYFKDKDEIGERQRERLFNVLDLWLLAWRTLLLEQLGLKIGSSLFTQSLVGIRHAKETVILNIQKVIEAKALLRYNVNQRLVMENCVITF</sequence>
<gene>
    <name evidence="1" type="ORF">A3D53_00165</name>
</gene>
<dbReference type="PANTHER" id="PTHR11669:SF8">
    <property type="entry name" value="DNA POLYMERASE III SUBUNIT DELTA"/>
    <property type="match status" value="1"/>
</dbReference>
<dbReference type="InterPro" id="IPR050238">
    <property type="entry name" value="DNA_Rep/Repair_Clamp_Loader"/>
</dbReference>
<evidence type="ECO:0008006" key="3">
    <source>
        <dbReference type="Google" id="ProtNLM"/>
    </source>
</evidence>
<dbReference type="Pfam" id="PF13177">
    <property type="entry name" value="DNA_pol3_delta2"/>
    <property type="match status" value="1"/>
</dbReference>
<dbReference type="AlphaFoldDB" id="A0A1F6MB51"/>
<accession>A0A1F6MB51</accession>
<evidence type="ECO:0000313" key="1">
    <source>
        <dbReference type="EMBL" id="OGH68845.1"/>
    </source>
</evidence>
<dbReference type="EMBL" id="MFQA01000028">
    <property type="protein sequence ID" value="OGH68845.1"/>
    <property type="molecule type" value="Genomic_DNA"/>
</dbReference>
<dbReference type="Proteomes" id="UP000176413">
    <property type="component" value="Unassembled WGS sequence"/>
</dbReference>
<proteinExistence type="predicted"/>